<dbReference type="OrthoDB" id="9132139at2"/>
<feature type="domain" description="N-acetyltransferase" evidence="1">
    <location>
        <begin position="27"/>
        <end position="188"/>
    </location>
</feature>
<evidence type="ECO:0000313" key="2">
    <source>
        <dbReference type="EMBL" id="KJL34199.1"/>
    </source>
</evidence>
<dbReference type="SUPFAM" id="SSF55729">
    <property type="entry name" value="Acyl-CoA N-acyltransferases (Nat)"/>
    <property type="match status" value="1"/>
</dbReference>
<dbReference type="PATRIC" id="fig|82380.11.peg.30"/>
<dbReference type="GO" id="GO:0004145">
    <property type="term" value="F:diamine N-acetyltransferase activity"/>
    <property type="evidence" value="ECO:0007669"/>
    <property type="project" value="UniProtKB-EC"/>
</dbReference>
<keyword evidence="2" id="KW-0808">Transferase</keyword>
<dbReference type="Pfam" id="PF13302">
    <property type="entry name" value="Acetyltransf_3"/>
    <property type="match status" value="1"/>
</dbReference>
<dbReference type="EC" id="2.3.1.57" evidence="2"/>
<evidence type="ECO:0000259" key="1">
    <source>
        <dbReference type="PROSITE" id="PS51186"/>
    </source>
</evidence>
<dbReference type="PANTHER" id="PTHR43792:SF1">
    <property type="entry name" value="N-ACETYLTRANSFERASE DOMAIN-CONTAINING PROTEIN"/>
    <property type="match status" value="1"/>
</dbReference>
<reference evidence="2 3" key="1">
    <citation type="submission" date="2015-02" db="EMBL/GenBank/DDBJ databases">
        <title>Draft genome sequences of ten Microbacterium spp. with emphasis on heavy metal contaminated environments.</title>
        <authorList>
            <person name="Corretto E."/>
        </authorList>
    </citation>
    <scope>NUCLEOTIDE SEQUENCE [LARGE SCALE GENOMIC DNA]</scope>
    <source>
        <strain evidence="2 3">BEL4b</strain>
    </source>
</reference>
<evidence type="ECO:0000313" key="3">
    <source>
        <dbReference type="Proteomes" id="UP000033640"/>
    </source>
</evidence>
<dbReference type="Gene3D" id="3.40.630.30">
    <property type="match status" value="1"/>
</dbReference>
<organism evidence="2 3">
    <name type="scientific">Microbacterium oxydans</name>
    <dbReference type="NCBI Taxonomy" id="82380"/>
    <lineage>
        <taxon>Bacteria</taxon>
        <taxon>Bacillati</taxon>
        <taxon>Actinomycetota</taxon>
        <taxon>Actinomycetes</taxon>
        <taxon>Micrococcales</taxon>
        <taxon>Microbacteriaceae</taxon>
        <taxon>Microbacterium</taxon>
    </lineage>
</organism>
<sequence>MTSESEDSERGRGIRLAPDYPIRTERLLLRPIVIDDAAAMHAYKSDADVVRYVPYAPLELAEVERRIATTWSNTRFAQHGDAVCLAVEERATGELIGDVVLFWRSEVDRAGEVGYIFDPRSAGRGFATEAVGALLALGFDGLGLHRISARIDERNTASARVVERLGFRQEARLVDSEWFKDEWSTLLIFGLLDDEWRASDAVEG</sequence>
<dbReference type="InterPro" id="IPR016181">
    <property type="entry name" value="Acyl_CoA_acyltransferase"/>
</dbReference>
<dbReference type="PANTHER" id="PTHR43792">
    <property type="entry name" value="GNAT FAMILY, PUTATIVE (AFU_ORTHOLOGUE AFUA_3G00765)-RELATED-RELATED"/>
    <property type="match status" value="1"/>
</dbReference>
<dbReference type="EMBL" id="JYIW01000006">
    <property type="protein sequence ID" value="KJL34199.1"/>
    <property type="molecule type" value="Genomic_DNA"/>
</dbReference>
<name>A0A0F0LNE6_9MICO</name>
<comment type="caution">
    <text evidence="2">The sequence shown here is derived from an EMBL/GenBank/DDBJ whole genome shotgun (WGS) entry which is preliminary data.</text>
</comment>
<accession>A0A0F0LNE6</accession>
<proteinExistence type="predicted"/>
<dbReference type="InterPro" id="IPR051531">
    <property type="entry name" value="N-acetyltransferase"/>
</dbReference>
<gene>
    <name evidence="2" type="primary">speG</name>
    <name evidence="2" type="ORF">RS83_00030</name>
</gene>
<dbReference type="PROSITE" id="PS51186">
    <property type="entry name" value="GNAT"/>
    <property type="match status" value="1"/>
</dbReference>
<protein>
    <submittedName>
        <fullName evidence="2">Spermidine N(1)-acetyltransferase</fullName>
        <ecNumber evidence="2">2.3.1.57</ecNumber>
    </submittedName>
</protein>
<dbReference type="RefSeq" id="WP_045277476.1">
    <property type="nucleotide sequence ID" value="NZ_CAKKLT010000073.1"/>
</dbReference>
<dbReference type="Proteomes" id="UP000033640">
    <property type="component" value="Unassembled WGS sequence"/>
</dbReference>
<keyword evidence="2" id="KW-0012">Acyltransferase</keyword>
<dbReference type="InterPro" id="IPR000182">
    <property type="entry name" value="GNAT_dom"/>
</dbReference>
<dbReference type="AlphaFoldDB" id="A0A0F0LNE6"/>